<dbReference type="PROSITE" id="PS51421">
    <property type="entry name" value="RAS"/>
    <property type="match status" value="1"/>
</dbReference>
<protein>
    <submittedName>
        <fullName evidence="3">GTP-binding protein ypt1</fullName>
    </submittedName>
</protein>
<dbReference type="SMART" id="SM00176">
    <property type="entry name" value="RAN"/>
    <property type="match status" value="1"/>
</dbReference>
<dbReference type="FunFam" id="3.40.50.300:FF:001329">
    <property type="entry name" value="Small GTP-binding protein, putative"/>
    <property type="match status" value="1"/>
</dbReference>
<dbReference type="PROSITE" id="PS51419">
    <property type="entry name" value="RAB"/>
    <property type="match status" value="1"/>
</dbReference>
<dbReference type="GO" id="GO:0005525">
    <property type="term" value="F:GTP binding"/>
    <property type="evidence" value="ECO:0007669"/>
    <property type="project" value="UniProtKB-KW"/>
</dbReference>
<dbReference type="InterPro" id="IPR027417">
    <property type="entry name" value="P-loop_NTPase"/>
</dbReference>
<dbReference type="PANTHER" id="PTHR47977">
    <property type="entry name" value="RAS-RELATED PROTEIN RAB"/>
    <property type="match status" value="1"/>
</dbReference>
<dbReference type="EMBL" id="CAHR02000069">
    <property type="protein sequence ID" value="CCG82074.1"/>
    <property type="molecule type" value="Genomic_DNA"/>
</dbReference>
<dbReference type="SUPFAM" id="SSF52540">
    <property type="entry name" value="P-loop containing nucleoside triphosphate hydrolases"/>
    <property type="match status" value="1"/>
</dbReference>
<dbReference type="PROSITE" id="PS51417">
    <property type="entry name" value="ARF"/>
    <property type="match status" value="1"/>
</dbReference>
<dbReference type="InterPro" id="IPR005225">
    <property type="entry name" value="Small_GTP-bd"/>
</dbReference>
<dbReference type="InterPro" id="IPR050227">
    <property type="entry name" value="Rab"/>
</dbReference>
<dbReference type="VEuPathDB" id="FungiDB:TAPDE_002006"/>
<gene>
    <name evidence="3" type="ORF">TAPDE_002006</name>
</gene>
<keyword evidence="1" id="KW-0547">Nucleotide-binding</keyword>
<dbReference type="eggNOG" id="KOG0080">
    <property type="taxonomic scope" value="Eukaryota"/>
</dbReference>
<dbReference type="STRING" id="1097556.R4X8V1"/>
<dbReference type="InterPro" id="IPR001806">
    <property type="entry name" value="Small_GTPase"/>
</dbReference>
<dbReference type="Gene3D" id="3.40.50.300">
    <property type="entry name" value="P-loop containing nucleotide triphosphate hydrolases"/>
    <property type="match status" value="1"/>
</dbReference>
<dbReference type="Proteomes" id="UP000013776">
    <property type="component" value="Unassembled WGS sequence"/>
</dbReference>
<organism evidence="3 4">
    <name type="scientific">Taphrina deformans (strain PYCC 5710 / ATCC 11124 / CBS 356.35 / IMI 108563 / JCM 9778 / NBRC 8474)</name>
    <name type="common">Peach leaf curl fungus</name>
    <name type="synonym">Lalaria deformans</name>
    <dbReference type="NCBI Taxonomy" id="1097556"/>
    <lineage>
        <taxon>Eukaryota</taxon>
        <taxon>Fungi</taxon>
        <taxon>Dikarya</taxon>
        <taxon>Ascomycota</taxon>
        <taxon>Taphrinomycotina</taxon>
        <taxon>Taphrinomycetes</taxon>
        <taxon>Taphrinales</taxon>
        <taxon>Taphrinaceae</taxon>
        <taxon>Taphrina</taxon>
    </lineage>
</organism>
<evidence type="ECO:0000256" key="1">
    <source>
        <dbReference type="ARBA" id="ARBA00022741"/>
    </source>
</evidence>
<accession>R4X8V1</accession>
<dbReference type="GO" id="GO:0003924">
    <property type="term" value="F:GTPase activity"/>
    <property type="evidence" value="ECO:0007669"/>
    <property type="project" value="InterPro"/>
</dbReference>
<evidence type="ECO:0000313" key="4">
    <source>
        <dbReference type="Proteomes" id="UP000013776"/>
    </source>
</evidence>
<name>R4X8V1_TAPDE</name>
<dbReference type="OrthoDB" id="9989112at2759"/>
<evidence type="ECO:0000313" key="3">
    <source>
        <dbReference type="EMBL" id="CCG82074.1"/>
    </source>
</evidence>
<dbReference type="AlphaFoldDB" id="R4X8V1"/>
<keyword evidence="2" id="KW-0342">GTP-binding</keyword>
<dbReference type="PRINTS" id="PR00449">
    <property type="entry name" value="RASTRNSFRMNG"/>
</dbReference>
<comment type="caution">
    <text evidence="3">The sequence shown here is derived from an EMBL/GenBank/DDBJ whole genome shotgun (WGS) entry which is preliminary data.</text>
</comment>
<dbReference type="PROSITE" id="PS51420">
    <property type="entry name" value="RHO"/>
    <property type="match status" value="1"/>
</dbReference>
<dbReference type="NCBIfam" id="TIGR00231">
    <property type="entry name" value="small_GTP"/>
    <property type="match status" value="1"/>
</dbReference>
<proteinExistence type="predicted"/>
<dbReference type="CDD" id="cd00154">
    <property type="entry name" value="Rab"/>
    <property type="match status" value="1"/>
</dbReference>
<sequence length="203" mass="22429">MSDVETLKLLLIGNSSAGKSSLLLRFINDVWEPEDSQATIGVDLYHASTLTVKGQRVKLTIWDTAGQERFRTLTSSYYRGCQGVLVVYDVSNRASFDQIPKWFQELDTHMSSREEAGVVAFVVGNKTDRPGRLVSREDGEKVVQRVSADGYYEVSAKDGTGVDQVFLTLTEQILEKQAKTARVTGNDNVDISGAHEEQSNCAC</sequence>
<keyword evidence="4" id="KW-1185">Reference proteome</keyword>
<evidence type="ECO:0000256" key="2">
    <source>
        <dbReference type="ARBA" id="ARBA00023134"/>
    </source>
</evidence>
<dbReference type="SMART" id="SM00174">
    <property type="entry name" value="RHO"/>
    <property type="match status" value="1"/>
</dbReference>
<reference evidence="3 4" key="1">
    <citation type="journal article" date="2013" name="MBio">
        <title>Genome sequencing of the plant pathogen Taphrina deformans, the causal agent of peach leaf curl.</title>
        <authorList>
            <person name="Cisse O.H."/>
            <person name="Almeida J.M.G.C.F."/>
            <person name="Fonseca A."/>
            <person name="Kumar A.A."/>
            <person name="Salojaervi J."/>
            <person name="Overmyer K."/>
            <person name="Hauser P.M."/>
            <person name="Pagni M."/>
        </authorList>
    </citation>
    <scope>NUCLEOTIDE SEQUENCE [LARGE SCALE GENOMIC DNA]</scope>
    <source>
        <strain evidence="4">PYCC 5710 / ATCC 11124 / CBS 356.35 / IMI 108563 / JCM 9778 / NBRC 8474</strain>
    </source>
</reference>
<dbReference type="SMART" id="SM00175">
    <property type="entry name" value="RAB"/>
    <property type="match status" value="1"/>
</dbReference>
<dbReference type="SMART" id="SM00177">
    <property type="entry name" value="ARF"/>
    <property type="match status" value="1"/>
</dbReference>
<dbReference type="SMART" id="SM00173">
    <property type="entry name" value="RAS"/>
    <property type="match status" value="1"/>
</dbReference>
<dbReference type="Pfam" id="PF00071">
    <property type="entry name" value="Ras"/>
    <property type="match status" value="1"/>
</dbReference>